<accession>A0A5B9W329</accession>
<dbReference type="InterPro" id="IPR007627">
    <property type="entry name" value="RNA_pol_sigma70_r2"/>
</dbReference>
<dbReference type="InterPro" id="IPR013249">
    <property type="entry name" value="RNA_pol_sigma70_r4_t2"/>
</dbReference>
<evidence type="ECO:0000313" key="7">
    <source>
        <dbReference type="EMBL" id="QEH34992.1"/>
    </source>
</evidence>
<dbReference type="PANTHER" id="PTHR43133">
    <property type="entry name" value="RNA POLYMERASE ECF-TYPE SIGMA FACTO"/>
    <property type="match status" value="1"/>
</dbReference>
<feature type="compositionally biased region" description="Basic and acidic residues" evidence="5">
    <location>
        <begin position="84"/>
        <end position="94"/>
    </location>
</feature>
<dbReference type="InterPro" id="IPR039425">
    <property type="entry name" value="RNA_pol_sigma-70-like"/>
</dbReference>
<dbReference type="EMBL" id="CP042997">
    <property type="protein sequence ID" value="QEH34992.1"/>
    <property type="molecule type" value="Genomic_DNA"/>
</dbReference>
<dbReference type="AlphaFoldDB" id="A0A5B9W329"/>
<gene>
    <name evidence="7" type="primary">rpoE_7</name>
    <name evidence="7" type="ORF">OJF2_35370</name>
</gene>
<keyword evidence="2" id="KW-0805">Transcription regulation</keyword>
<dbReference type="CDD" id="cd06171">
    <property type="entry name" value="Sigma70_r4"/>
    <property type="match status" value="1"/>
</dbReference>
<dbReference type="SUPFAM" id="SSF88659">
    <property type="entry name" value="Sigma3 and sigma4 domains of RNA polymerase sigma factors"/>
    <property type="match status" value="1"/>
</dbReference>
<dbReference type="InterPro" id="IPR013324">
    <property type="entry name" value="RNA_pol_sigma_r3/r4-like"/>
</dbReference>
<comment type="similarity">
    <text evidence="1">Belongs to the sigma-70 factor family. ECF subfamily.</text>
</comment>
<dbReference type="Gene3D" id="1.10.10.10">
    <property type="entry name" value="Winged helix-like DNA-binding domain superfamily/Winged helix DNA-binding domain"/>
    <property type="match status" value="1"/>
</dbReference>
<dbReference type="Gene3D" id="1.10.1740.10">
    <property type="match status" value="1"/>
</dbReference>
<dbReference type="OrthoDB" id="213370at2"/>
<dbReference type="PROSITE" id="PS00622">
    <property type="entry name" value="HTH_LUXR_1"/>
    <property type="match status" value="1"/>
</dbReference>
<dbReference type="Pfam" id="PF08281">
    <property type="entry name" value="Sigma70_r4_2"/>
    <property type="match status" value="1"/>
</dbReference>
<dbReference type="InterPro" id="IPR014284">
    <property type="entry name" value="RNA_pol_sigma-70_dom"/>
</dbReference>
<dbReference type="GO" id="GO:0006352">
    <property type="term" value="P:DNA-templated transcription initiation"/>
    <property type="evidence" value="ECO:0007669"/>
    <property type="project" value="InterPro"/>
</dbReference>
<reference evidence="7 8" key="1">
    <citation type="submission" date="2019-08" db="EMBL/GenBank/DDBJ databases">
        <title>Deep-cultivation of Planctomycetes and their phenomic and genomic characterization uncovers novel biology.</title>
        <authorList>
            <person name="Wiegand S."/>
            <person name="Jogler M."/>
            <person name="Boedeker C."/>
            <person name="Pinto D."/>
            <person name="Vollmers J."/>
            <person name="Rivas-Marin E."/>
            <person name="Kohn T."/>
            <person name="Peeters S.H."/>
            <person name="Heuer A."/>
            <person name="Rast P."/>
            <person name="Oberbeckmann S."/>
            <person name="Bunk B."/>
            <person name="Jeske O."/>
            <person name="Meyerdierks A."/>
            <person name="Storesund J.E."/>
            <person name="Kallscheuer N."/>
            <person name="Luecker S."/>
            <person name="Lage O.M."/>
            <person name="Pohl T."/>
            <person name="Merkel B.J."/>
            <person name="Hornburger P."/>
            <person name="Mueller R.-W."/>
            <person name="Bruemmer F."/>
            <person name="Labrenz M."/>
            <person name="Spormann A.M."/>
            <person name="Op den Camp H."/>
            <person name="Overmann J."/>
            <person name="Amann R."/>
            <person name="Jetten M.S.M."/>
            <person name="Mascher T."/>
            <person name="Medema M.H."/>
            <person name="Devos D.P."/>
            <person name="Kaster A.-K."/>
            <person name="Ovreas L."/>
            <person name="Rohde M."/>
            <person name="Galperin M.Y."/>
            <person name="Jogler C."/>
        </authorList>
    </citation>
    <scope>NUCLEOTIDE SEQUENCE [LARGE SCALE GENOMIC DNA]</scope>
    <source>
        <strain evidence="7 8">OJF2</strain>
    </source>
</reference>
<keyword evidence="4" id="KW-0804">Transcription</keyword>
<evidence type="ECO:0000313" key="8">
    <source>
        <dbReference type="Proteomes" id="UP000324233"/>
    </source>
</evidence>
<evidence type="ECO:0000256" key="4">
    <source>
        <dbReference type="ARBA" id="ARBA00023163"/>
    </source>
</evidence>
<evidence type="ECO:0000256" key="1">
    <source>
        <dbReference type="ARBA" id="ARBA00010641"/>
    </source>
</evidence>
<dbReference type="KEGG" id="agv:OJF2_35370"/>
<dbReference type="Proteomes" id="UP000324233">
    <property type="component" value="Chromosome"/>
</dbReference>
<dbReference type="InterPro" id="IPR013325">
    <property type="entry name" value="RNA_pol_sigma_r2"/>
</dbReference>
<sequence length="179" mass="19653">MLIPDAKLVEAARGGDLASFGLLYERHYRMAVGIARCRLNDPHLAEDAAQEAFAIACRTIHALRDPRRFAEWLGTICRRAASRLDADRPPHEPLDEAPEGADDPGLRTLRLQVREALQSLDETAREVVVLRHFSGLSYEEIGRALGLSAQSVHGHLQRARGKLARALDPHDPSGAGARS</sequence>
<dbReference type="InterPro" id="IPR000792">
    <property type="entry name" value="Tscrpt_reg_LuxR_C"/>
</dbReference>
<evidence type="ECO:0000256" key="5">
    <source>
        <dbReference type="SAM" id="MobiDB-lite"/>
    </source>
</evidence>
<dbReference type="SUPFAM" id="SSF88946">
    <property type="entry name" value="Sigma2 domain of RNA polymerase sigma factors"/>
    <property type="match status" value="1"/>
</dbReference>
<dbReference type="PANTHER" id="PTHR43133:SF51">
    <property type="entry name" value="RNA POLYMERASE SIGMA FACTOR"/>
    <property type="match status" value="1"/>
</dbReference>
<dbReference type="InterPro" id="IPR036388">
    <property type="entry name" value="WH-like_DNA-bd_sf"/>
</dbReference>
<dbReference type="NCBIfam" id="TIGR02937">
    <property type="entry name" value="sigma70-ECF"/>
    <property type="match status" value="1"/>
</dbReference>
<evidence type="ECO:0000256" key="3">
    <source>
        <dbReference type="ARBA" id="ARBA00023082"/>
    </source>
</evidence>
<feature type="domain" description="HTH luxR-type" evidence="6">
    <location>
        <begin position="135"/>
        <end position="162"/>
    </location>
</feature>
<dbReference type="GO" id="GO:0003677">
    <property type="term" value="F:DNA binding"/>
    <property type="evidence" value="ECO:0007669"/>
    <property type="project" value="InterPro"/>
</dbReference>
<organism evidence="7 8">
    <name type="scientific">Aquisphaera giovannonii</name>
    <dbReference type="NCBI Taxonomy" id="406548"/>
    <lineage>
        <taxon>Bacteria</taxon>
        <taxon>Pseudomonadati</taxon>
        <taxon>Planctomycetota</taxon>
        <taxon>Planctomycetia</taxon>
        <taxon>Isosphaerales</taxon>
        <taxon>Isosphaeraceae</taxon>
        <taxon>Aquisphaera</taxon>
    </lineage>
</organism>
<feature type="region of interest" description="Disordered" evidence="5">
    <location>
        <begin position="84"/>
        <end position="104"/>
    </location>
</feature>
<dbReference type="GO" id="GO:0016987">
    <property type="term" value="F:sigma factor activity"/>
    <property type="evidence" value="ECO:0007669"/>
    <property type="project" value="UniProtKB-KW"/>
</dbReference>
<proteinExistence type="inferred from homology"/>
<evidence type="ECO:0000256" key="2">
    <source>
        <dbReference type="ARBA" id="ARBA00023015"/>
    </source>
</evidence>
<protein>
    <submittedName>
        <fullName evidence="7">ECF RNA polymerase sigma-E factor</fullName>
    </submittedName>
</protein>
<keyword evidence="3" id="KW-0731">Sigma factor</keyword>
<dbReference type="Pfam" id="PF04542">
    <property type="entry name" value="Sigma70_r2"/>
    <property type="match status" value="1"/>
</dbReference>
<name>A0A5B9W329_9BACT</name>
<dbReference type="RefSeq" id="WP_148594846.1">
    <property type="nucleotide sequence ID" value="NZ_CP042997.1"/>
</dbReference>
<keyword evidence="8" id="KW-1185">Reference proteome</keyword>
<evidence type="ECO:0000259" key="6">
    <source>
        <dbReference type="PROSITE" id="PS00622"/>
    </source>
</evidence>